<organism evidence="1 2">
    <name type="scientific">Hypoxylon rubiginosum</name>
    <dbReference type="NCBI Taxonomy" id="110542"/>
    <lineage>
        <taxon>Eukaryota</taxon>
        <taxon>Fungi</taxon>
        <taxon>Dikarya</taxon>
        <taxon>Ascomycota</taxon>
        <taxon>Pezizomycotina</taxon>
        <taxon>Sordariomycetes</taxon>
        <taxon>Xylariomycetidae</taxon>
        <taxon>Xylariales</taxon>
        <taxon>Hypoxylaceae</taxon>
        <taxon>Hypoxylon</taxon>
    </lineage>
</organism>
<proteinExistence type="predicted"/>
<dbReference type="Proteomes" id="UP001497700">
    <property type="component" value="Unassembled WGS sequence"/>
</dbReference>
<protein>
    <submittedName>
        <fullName evidence="1">HET-domain-containing protein</fullName>
    </submittedName>
</protein>
<evidence type="ECO:0000313" key="1">
    <source>
        <dbReference type="EMBL" id="KAI4869917.1"/>
    </source>
</evidence>
<keyword evidence="2" id="KW-1185">Reference proteome</keyword>
<accession>A0ACB9ZDV9</accession>
<sequence length="629" mass="70700">MTPDEALCRDCRRISAHSLLEPIEKPPSRWEEAAAKCALIAEGFLSGSSPSWKAVEAKPILLNPWNSGSLTNFPYSPETHNSILGMTVWVPINPKMDRFNLGGGWSSSRLRFYTDDDSPHTFQYITSRLRLKNTDSPQTFSRLQNCILTCEEHHPDCRNTLSGYVFGKGEKPTLPTRVIDIGLLGSGHEPRLILSNGARDHYVALSHCWGGAQHPPPKTSKDNVADQLNHIPWSKIPKTFADAMKVTRELGLRYIWIDSLCILQGDAEDWRRESRRMGSVYEGAYLVVAAADASDSSGGCFFEREENASTRLIEIPYLDSAGLARGSLYVGPTDNDATADEYEGPLAKRAWITQEWILARHMAFFTRKGMVWSCKSIRSDMTVANRRPDAARRLKWPDIIVTHASRNLTYFTDRLISLDGIRTEIEKGNGYRYMHGVFENEMQSQLIWRVKGDAPSNRRGNPIQAPSWSWVSSVTEIEFLREVSGLPSSWGSEKEVDCGNIRFDGDAIIVPAGRTRKLRPSELKRGHNDSMAGIYTSGDSIYAEEPEFDTGSYRALAPPGYELLDREAKYTACCIRFDEGKLPDLNDGPTRGTAPDTYIRIGAGFFSTDWRYSHARGFRNYTVESLRIT</sequence>
<dbReference type="EMBL" id="MU393427">
    <property type="protein sequence ID" value="KAI4869917.1"/>
    <property type="molecule type" value="Genomic_DNA"/>
</dbReference>
<gene>
    <name evidence="1" type="ORF">F4820DRAFT_470773</name>
</gene>
<name>A0ACB9ZDV9_9PEZI</name>
<comment type="caution">
    <text evidence="1">The sequence shown here is derived from an EMBL/GenBank/DDBJ whole genome shotgun (WGS) entry which is preliminary data.</text>
</comment>
<evidence type="ECO:0000313" key="2">
    <source>
        <dbReference type="Proteomes" id="UP001497700"/>
    </source>
</evidence>
<reference evidence="1 2" key="1">
    <citation type="journal article" date="2022" name="New Phytol.">
        <title>Ecological generalism drives hyperdiversity of secondary metabolite gene clusters in xylarialean endophytes.</title>
        <authorList>
            <person name="Franco M.E.E."/>
            <person name="Wisecaver J.H."/>
            <person name="Arnold A.E."/>
            <person name="Ju Y.M."/>
            <person name="Slot J.C."/>
            <person name="Ahrendt S."/>
            <person name="Moore L.P."/>
            <person name="Eastman K.E."/>
            <person name="Scott K."/>
            <person name="Konkel Z."/>
            <person name="Mondo S.J."/>
            <person name="Kuo A."/>
            <person name="Hayes R.D."/>
            <person name="Haridas S."/>
            <person name="Andreopoulos B."/>
            <person name="Riley R."/>
            <person name="LaButti K."/>
            <person name="Pangilinan J."/>
            <person name="Lipzen A."/>
            <person name="Amirebrahimi M."/>
            <person name="Yan J."/>
            <person name="Adam C."/>
            <person name="Keymanesh K."/>
            <person name="Ng V."/>
            <person name="Louie K."/>
            <person name="Northen T."/>
            <person name="Drula E."/>
            <person name="Henrissat B."/>
            <person name="Hsieh H.M."/>
            <person name="Youens-Clark K."/>
            <person name="Lutzoni F."/>
            <person name="Miadlikowska J."/>
            <person name="Eastwood D.C."/>
            <person name="Hamelin R.C."/>
            <person name="Grigoriev I.V."/>
            <person name="U'Ren J.M."/>
        </authorList>
    </citation>
    <scope>NUCLEOTIDE SEQUENCE [LARGE SCALE GENOMIC DNA]</scope>
    <source>
        <strain evidence="1 2">CBS 119005</strain>
    </source>
</reference>